<proteinExistence type="predicted"/>
<sequence length="77" mass="8845">MDRLFIEIFLFIQARSKTNTLLMAANQLEILIDHLGDHHMKTVRTQINGSDFSCVTDYCCHSFLVALLLYESASRHS</sequence>
<gene>
    <name evidence="1" type="ORF">ERS013200_01531</name>
</gene>
<evidence type="ECO:0000313" key="1">
    <source>
        <dbReference type="EMBL" id="CSC50253.1"/>
    </source>
</evidence>
<dbReference type="Proteomes" id="UP000041770">
    <property type="component" value="Unassembled WGS sequence"/>
</dbReference>
<dbReference type="EMBL" id="CWQY01000008">
    <property type="protein sequence ID" value="CSC50253.1"/>
    <property type="molecule type" value="Genomic_DNA"/>
</dbReference>
<evidence type="ECO:0000313" key="2">
    <source>
        <dbReference type="Proteomes" id="UP000041770"/>
    </source>
</evidence>
<reference evidence="1 2" key="1">
    <citation type="submission" date="2015-07" db="EMBL/GenBank/DDBJ databases">
        <authorList>
            <consortium name="Pathogen Informatics"/>
        </authorList>
    </citation>
    <scope>NUCLEOTIDE SEQUENCE [LARGE SCALE GENOMIC DNA]</scope>
    <source>
        <strain evidence="1 2">A316</strain>
    </source>
</reference>
<name>A0A656AN53_VIBCL</name>
<organism evidence="1 2">
    <name type="scientific">Vibrio cholerae</name>
    <dbReference type="NCBI Taxonomy" id="666"/>
    <lineage>
        <taxon>Bacteria</taxon>
        <taxon>Pseudomonadati</taxon>
        <taxon>Pseudomonadota</taxon>
        <taxon>Gammaproteobacteria</taxon>
        <taxon>Vibrionales</taxon>
        <taxon>Vibrionaceae</taxon>
        <taxon>Vibrio</taxon>
    </lineage>
</organism>
<accession>A0A656AN53</accession>
<protein>
    <submittedName>
        <fullName evidence="1">Uncharacterized protein</fullName>
    </submittedName>
</protein>
<dbReference type="AlphaFoldDB" id="A0A656AN53"/>